<evidence type="ECO:0000313" key="1">
    <source>
        <dbReference type="EMBL" id="EOB06280.1"/>
    </source>
</evidence>
<keyword evidence="2" id="KW-1185">Reference proteome</keyword>
<dbReference type="Proteomes" id="UP000296049">
    <property type="component" value="Unassembled WGS sequence"/>
</dbReference>
<evidence type="ECO:0000313" key="2">
    <source>
        <dbReference type="Proteomes" id="UP000296049"/>
    </source>
</evidence>
<organism evidence="1 2">
    <name type="scientific">Anas platyrhynchos</name>
    <name type="common">Mallard</name>
    <name type="synonym">Anas boschas</name>
    <dbReference type="NCBI Taxonomy" id="8839"/>
    <lineage>
        <taxon>Eukaryota</taxon>
        <taxon>Metazoa</taxon>
        <taxon>Chordata</taxon>
        <taxon>Craniata</taxon>
        <taxon>Vertebrata</taxon>
        <taxon>Euteleostomi</taxon>
        <taxon>Archelosauria</taxon>
        <taxon>Archosauria</taxon>
        <taxon>Dinosauria</taxon>
        <taxon>Saurischia</taxon>
        <taxon>Theropoda</taxon>
        <taxon>Coelurosauria</taxon>
        <taxon>Aves</taxon>
        <taxon>Neognathae</taxon>
        <taxon>Galloanserae</taxon>
        <taxon>Anseriformes</taxon>
        <taxon>Anatidae</taxon>
        <taxon>Anatinae</taxon>
        <taxon>Anas</taxon>
    </lineage>
</organism>
<accession>R0LWY1</accession>
<name>R0LWY1_ANAPL</name>
<dbReference type="EMBL" id="KB742622">
    <property type="protein sequence ID" value="EOB06280.1"/>
    <property type="molecule type" value="Genomic_DNA"/>
</dbReference>
<proteinExistence type="predicted"/>
<protein>
    <submittedName>
        <fullName evidence="1">Uncharacterized protein</fullName>
    </submittedName>
</protein>
<dbReference type="AlphaFoldDB" id="R0LWY1"/>
<sequence>MVVEVEKSGREDLSEKLEQKVKALRHLKFSRNAANWKHHWQEFCLLMNANRASGKEDMRKIHPLISFNMELFFPRGISIFAYQLNFYGELLLMDHTESFLKVQQDPVAPTTTAQAPTTAVQAGFHRDQPEGGRCWYRRHQITRQGYEGLEALLRGSTAPCNITAAELCPQSSVDLPWLAPEHVTCRRCLLLSFGSGGSAGISVEIKKILLIKTQLLVPQCWRTEKPITGGKSVLLLCRVGCCFTHYLRALIPGTPAKQLTQNS</sequence>
<gene>
    <name evidence="1" type="ORF">Anapl_03743</name>
</gene>
<reference evidence="2" key="1">
    <citation type="journal article" date="2013" name="Nat. Genet.">
        <title>The duck genome and transcriptome provide insight into an avian influenza virus reservoir species.</title>
        <authorList>
            <person name="Huang Y."/>
            <person name="Li Y."/>
            <person name="Burt D.W."/>
            <person name="Chen H."/>
            <person name="Zhang Y."/>
            <person name="Qian W."/>
            <person name="Kim H."/>
            <person name="Gan S."/>
            <person name="Zhao Y."/>
            <person name="Li J."/>
            <person name="Yi K."/>
            <person name="Feng H."/>
            <person name="Zhu P."/>
            <person name="Li B."/>
            <person name="Liu Q."/>
            <person name="Fairley S."/>
            <person name="Magor K.E."/>
            <person name="Du Z."/>
            <person name="Hu X."/>
            <person name="Goodman L."/>
            <person name="Tafer H."/>
            <person name="Vignal A."/>
            <person name="Lee T."/>
            <person name="Kim K.W."/>
            <person name="Sheng Z."/>
            <person name="An Y."/>
            <person name="Searle S."/>
            <person name="Herrero J."/>
            <person name="Groenen M.A."/>
            <person name="Crooijmans R.P."/>
            <person name="Faraut T."/>
            <person name="Cai Q."/>
            <person name="Webster R.G."/>
            <person name="Aldridge J.R."/>
            <person name="Warren W.C."/>
            <person name="Bartschat S."/>
            <person name="Kehr S."/>
            <person name="Marz M."/>
            <person name="Stadler P.F."/>
            <person name="Smith J."/>
            <person name="Kraus R.H."/>
            <person name="Zhao Y."/>
            <person name="Ren L."/>
            <person name="Fei J."/>
            <person name="Morisson M."/>
            <person name="Kaiser P."/>
            <person name="Griffin D.K."/>
            <person name="Rao M."/>
            <person name="Pitel F."/>
            <person name="Wang J."/>
            <person name="Li N."/>
        </authorList>
    </citation>
    <scope>NUCLEOTIDE SEQUENCE [LARGE SCALE GENOMIC DNA]</scope>
</reference>